<protein>
    <submittedName>
        <fullName evidence="1">Uncharacterized protein</fullName>
    </submittedName>
</protein>
<organism evidence="1 2">
    <name type="scientific">Halteria grandinella</name>
    <dbReference type="NCBI Taxonomy" id="5974"/>
    <lineage>
        <taxon>Eukaryota</taxon>
        <taxon>Sar</taxon>
        <taxon>Alveolata</taxon>
        <taxon>Ciliophora</taxon>
        <taxon>Intramacronucleata</taxon>
        <taxon>Spirotrichea</taxon>
        <taxon>Stichotrichia</taxon>
        <taxon>Sporadotrichida</taxon>
        <taxon>Halteriidae</taxon>
        <taxon>Halteria</taxon>
    </lineage>
</organism>
<dbReference type="Proteomes" id="UP000785679">
    <property type="component" value="Unassembled WGS sequence"/>
</dbReference>
<evidence type="ECO:0000313" key="2">
    <source>
        <dbReference type="Proteomes" id="UP000785679"/>
    </source>
</evidence>
<proteinExistence type="predicted"/>
<gene>
    <name evidence="1" type="ORF">FGO68_gene3129</name>
</gene>
<keyword evidence="2" id="KW-1185">Reference proteome</keyword>
<dbReference type="EMBL" id="RRYP01031393">
    <property type="protein sequence ID" value="TNV70971.1"/>
    <property type="molecule type" value="Genomic_DNA"/>
</dbReference>
<sequence>MCVSHQMGTITWVRGARSPQLSEFSSRNCMHVPVQVNQELGGGSTIGGRGGGVFIAGKPIQLIVLINCNIRANKFIKSMHFMLQ</sequence>
<name>A0A8J8SUN6_HALGN</name>
<accession>A0A8J8SUN6</accession>
<comment type="caution">
    <text evidence="1">The sequence shown here is derived from an EMBL/GenBank/DDBJ whole genome shotgun (WGS) entry which is preliminary data.</text>
</comment>
<evidence type="ECO:0000313" key="1">
    <source>
        <dbReference type="EMBL" id="TNV70971.1"/>
    </source>
</evidence>
<dbReference type="AlphaFoldDB" id="A0A8J8SUN6"/>
<reference evidence="1" key="1">
    <citation type="submission" date="2019-06" db="EMBL/GenBank/DDBJ databases">
        <authorList>
            <person name="Zheng W."/>
        </authorList>
    </citation>
    <scope>NUCLEOTIDE SEQUENCE</scope>
    <source>
        <strain evidence="1">QDHG01</strain>
    </source>
</reference>